<dbReference type="AlphaFoldDB" id="A0A438E712"/>
<organism evidence="1 2">
    <name type="scientific">Vitis vinifera</name>
    <name type="common">Grape</name>
    <dbReference type="NCBI Taxonomy" id="29760"/>
    <lineage>
        <taxon>Eukaryota</taxon>
        <taxon>Viridiplantae</taxon>
        <taxon>Streptophyta</taxon>
        <taxon>Embryophyta</taxon>
        <taxon>Tracheophyta</taxon>
        <taxon>Spermatophyta</taxon>
        <taxon>Magnoliopsida</taxon>
        <taxon>eudicotyledons</taxon>
        <taxon>Gunneridae</taxon>
        <taxon>Pentapetalae</taxon>
        <taxon>rosids</taxon>
        <taxon>Vitales</taxon>
        <taxon>Vitaceae</taxon>
        <taxon>Viteae</taxon>
        <taxon>Vitis</taxon>
    </lineage>
</organism>
<name>A0A438E712_VITVI</name>
<evidence type="ECO:0000313" key="1">
    <source>
        <dbReference type="EMBL" id="RVW43473.1"/>
    </source>
</evidence>
<gene>
    <name evidence="1" type="ORF">CK203_095342</name>
</gene>
<evidence type="ECO:0000313" key="2">
    <source>
        <dbReference type="Proteomes" id="UP000288805"/>
    </source>
</evidence>
<reference evidence="1 2" key="1">
    <citation type="journal article" date="2018" name="PLoS Genet.">
        <title>Population sequencing reveals clonal diversity and ancestral inbreeding in the grapevine cultivar Chardonnay.</title>
        <authorList>
            <person name="Roach M.J."/>
            <person name="Johnson D.L."/>
            <person name="Bohlmann J."/>
            <person name="van Vuuren H.J."/>
            <person name="Jones S.J."/>
            <person name="Pretorius I.S."/>
            <person name="Schmidt S.A."/>
            <person name="Borneman A.R."/>
        </authorList>
    </citation>
    <scope>NUCLEOTIDE SEQUENCE [LARGE SCALE GENOMIC DNA]</scope>
    <source>
        <strain evidence="2">cv. Chardonnay</strain>
        <tissue evidence="1">Leaf</tissue>
    </source>
</reference>
<accession>A0A438E712</accession>
<comment type="caution">
    <text evidence="1">The sequence shown here is derived from an EMBL/GenBank/DDBJ whole genome shotgun (WGS) entry which is preliminary data.</text>
</comment>
<sequence length="171" mass="18634">MGLIDMKSVETTVFSSFTTKVLQISNVFRKDSSSPPSQKNAVTLVVSPVTCGSIIEMLTKSDETPWYCLSFSLSLFLPWDPPTFPPSLSGNDLGQEGCEVDFGVDPLGESCGPLRMVLVDDTSIEFEEAGVRPIEVAVGEKDKEKGTWRIGPQAIWQIQQLIGHAGKALRV</sequence>
<protein>
    <submittedName>
        <fullName evidence="1">Uncharacterized protein</fullName>
    </submittedName>
</protein>
<dbReference type="Proteomes" id="UP000288805">
    <property type="component" value="Unassembled WGS sequence"/>
</dbReference>
<dbReference type="EMBL" id="QGNW01001380">
    <property type="protein sequence ID" value="RVW43473.1"/>
    <property type="molecule type" value="Genomic_DNA"/>
</dbReference>
<proteinExistence type="predicted"/>